<feature type="compositionally biased region" description="Polar residues" evidence="1">
    <location>
        <begin position="60"/>
        <end position="84"/>
    </location>
</feature>
<reference evidence="2" key="1">
    <citation type="journal article" date="2007" name="Science">
        <title>Draft genome of the filarial nematode parasite Brugia malayi.</title>
        <authorList>
            <person name="Ghedin E."/>
            <person name="Wang S."/>
            <person name="Spiro D."/>
            <person name="Caler E."/>
            <person name="Zhao Q."/>
            <person name="Crabtree J."/>
            <person name="Allen J.E."/>
            <person name="Delcher A.L."/>
            <person name="Guiliano D.B."/>
            <person name="Miranda-Saavedra D."/>
            <person name="Angiuoli S.V."/>
            <person name="Creasy T."/>
            <person name="Amedeo P."/>
            <person name="Haas B."/>
            <person name="El-Sayed N.M."/>
            <person name="Wortman J.R."/>
            <person name="Feldblyum T."/>
            <person name="Tallon L."/>
            <person name="Schatz M."/>
            <person name="Shumway M."/>
            <person name="Koo H."/>
            <person name="Salzberg S.L."/>
            <person name="Schobel S."/>
            <person name="Pertea M."/>
            <person name="Pop M."/>
            <person name="White O."/>
            <person name="Barton G.J."/>
            <person name="Carlow C.K."/>
            <person name="Crawford M.J."/>
            <person name="Daub J."/>
            <person name="Dimmic M.W."/>
            <person name="Estes C.F."/>
            <person name="Foster J.M."/>
            <person name="Ganatra M."/>
            <person name="Gregory W.F."/>
            <person name="Johnson N.M."/>
            <person name="Jin J."/>
            <person name="Komuniecki R."/>
            <person name="Korf I."/>
            <person name="Kumar S."/>
            <person name="Laney S."/>
            <person name="Li B.W."/>
            <person name="Li W."/>
            <person name="Lindblom T.H."/>
            <person name="Lustigman S."/>
            <person name="Ma D."/>
            <person name="Maina C.V."/>
            <person name="Martin D.M."/>
            <person name="McCarter J.P."/>
            <person name="McReynolds L."/>
            <person name="Mitreva M."/>
            <person name="Nutman T.B."/>
            <person name="Parkinson J."/>
            <person name="Peregrin-Alvarez J.M."/>
            <person name="Poole C."/>
            <person name="Ren Q."/>
            <person name="Saunders L."/>
            <person name="Sluder A.E."/>
            <person name="Smith K."/>
            <person name="Stanke M."/>
            <person name="Unnasch T.R."/>
            <person name="Ware J."/>
            <person name="Wei A.D."/>
            <person name="Weil G."/>
            <person name="Williams D.J."/>
            <person name="Zhang Y."/>
            <person name="Williams S.A."/>
            <person name="Fraser-Liggett C."/>
            <person name="Slatko B."/>
            <person name="Blaxter M.L."/>
            <person name="Scott A.L."/>
        </authorList>
    </citation>
    <scope>NUCLEOTIDE SEQUENCE</scope>
    <source>
        <strain evidence="2">FR3</strain>
    </source>
</reference>
<evidence type="ECO:0000313" key="3">
    <source>
        <dbReference type="WormBase" id="Bm14164"/>
    </source>
</evidence>
<sequence length="84" mass="9392">MFSNLLASDATTQRSQNSRTEKMEQALQCSKVEKDDKSASILRKTPKMVIERRVAKHQQKSNVQNGTDLLKSDQLSKGLPSTSI</sequence>
<evidence type="ECO:0000256" key="1">
    <source>
        <dbReference type="SAM" id="MobiDB-lite"/>
    </source>
</evidence>
<reference evidence="2" key="2">
    <citation type="submission" date="2012-12" db="EMBL/GenBank/DDBJ databases">
        <authorList>
            <person name="Gao Y.W."/>
            <person name="Fan S.T."/>
            <person name="Sun H.T."/>
            <person name="Wang Z."/>
            <person name="Gao X.L."/>
            <person name="Li Y.G."/>
            <person name="Wang T.C."/>
            <person name="Zhang K."/>
            <person name="Xu W.W."/>
            <person name="Yu Z.J."/>
            <person name="Xia X.Z."/>
        </authorList>
    </citation>
    <scope>NUCLEOTIDE SEQUENCE</scope>
    <source>
        <strain evidence="2">FR3</strain>
    </source>
</reference>
<dbReference type="WormBase" id="Bm14164">
    <property type="protein sequence ID" value="BM44561"/>
    <property type="gene ID" value="WBGene00234425"/>
</dbReference>
<gene>
    <name evidence="2 3" type="ORF">Bm14164</name>
    <name evidence="2" type="ORF">BM_Bm14164</name>
</gene>
<proteinExistence type="predicted"/>
<dbReference type="EMBL" id="LN856904">
    <property type="protein sequence ID" value="CDQ05585.1"/>
    <property type="molecule type" value="Genomic_DNA"/>
</dbReference>
<name>A0A0J9YB10_BRUMA</name>
<feature type="compositionally biased region" description="Polar residues" evidence="1">
    <location>
        <begin position="1"/>
        <end position="18"/>
    </location>
</feature>
<accession>A0A0J9YB10</accession>
<protein>
    <submittedName>
        <fullName evidence="2">Bm14164</fullName>
    </submittedName>
</protein>
<dbReference type="AlphaFoldDB" id="A0A0J9YB10"/>
<organism evidence="2">
    <name type="scientific">Brugia malayi</name>
    <name type="common">Filarial nematode worm</name>
    <dbReference type="NCBI Taxonomy" id="6279"/>
    <lineage>
        <taxon>Eukaryota</taxon>
        <taxon>Metazoa</taxon>
        <taxon>Ecdysozoa</taxon>
        <taxon>Nematoda</taxon>
        <taxon>Chromadorea</taxon>
        <taxon>Rhabditida</taxon>
        <taxon>Spirurina</taxon>
        <taxon>Spiruromorpha</taxon>
        <taxon>Filarioidea</taxon>
        <taxon>Onchocercidae</taxon>
        <taxon>Brugia</taxon>
    </lineage>
</organism>
<evidence type="ECO:0000313" key="2">
    <source>
        <dbReference type="EMBL" id="CDQ05585.1"/>
    </source>
</evidence>
<feature type="region of interest" description="Disordered" evidence="1">
    <location>
        <begin position="1"/>
        <end position="84"/>
    </location>
</feature>